<sequence>MSSAAAALVRNDYAKKVRNGAFNHNPCFNCIKDVKLNKDLTKLCQLGPEKPIKGITAKCAGCLDDRNADCFQLPPARKDEWDTINAQIQAEYANPVVNADNRKKLRSKVLLFASSIELELGNSVRGPEGLTLHQGTRE</sequence>
<protein>
    <submittedName>
        <fullName evidence="1">Uncharacterized protein</fullName>
    </submittedName>
</protein>
<accession>A0A1Y6LUJ0</accession>
<proteinExistence type="predicted"/>
<name>A0A1Y6LUJ0_ZYMTR</name>
<dbReference type="EMBL" id="LT882685">
    <property type="protein sequence ID" value="SMY28054.1"/>
    <property type="molecule type" value="Genomic_DNA"/>
</dbReference>
<dbReference type="AlphaFoldDB" id="A0A1Y6LUJ0"/>
<dbReference type="Proteomes" id="UP000215453">
    <property type="component" value="Chromosome 10"/>
</dbReference>
<evidence type="ECO:0000313" key="2">
    <source>
        <dbReference type="Proteomes" id="UP000215453"/>
    </source>
</evidence>
<evidence type="ECO:0000313" key="1">
    <source>
        <dbReference type="EMBL" id="SMY28054.1"/>
    </source>
</evidence>
<organism evidence="1 2">
    <name type="scientific">Zymoseptoria tritici ST99CH_1A5</name>
    <dbReference type="NCBI Taxonomy" id="1276529"/>
    <lineage>
        <taxon>Eukaryota</taxon>
        <taxon>Fungi</taxon>
        <taxon>Dikarya</taxon>
        <taxon>Ascomycota</taxon>
        <taxon>Pezizomycotina</taxon>
        <taxon>Dothideomycetes</taxon>
        <taxon>Dothideomycetidae</taxon>
        <taxon>Mycosphaerellales</taxon>
        <taxon>Mycosphaerellaceae</taxon>
        <taxon>Zymoseptoria</taxon>
    </lineage>
</organism>
<gene>
    <name evidence="1" type="ORF">ZT1A5_G9499</name>
</gene>
<reference evidence="1 2" key="1">
    <citation type="submission" date="2016-10" db="EMBL/GenBank/DDBJ databases">
        <authorList>
            <person name="Varghese N."/>
        </authorList>
    </citation>
    <scope>NUCLEOTIDE SEQUENCE [LARGE SCALE GENOMIC DNA]</scope>
</reference>